<keyword evidence="1" id="KW-0812">Transmembrane</keyword>
<feature type="transmembrane region" description="Helical" evidence="1">
    <location>
        <begin position="58"/>
        <end position="87"/>
    </location>
</feature>
<sequence>MVRLSSPISSRLILAGSYAGIAGVTFYLVTILFFGIDIDLEEEAVNESLHGVFNYLELAILMLQALGPVFGMIVTAIPFFPFTFLYASWVCPSRITITSTEIRAKFFGAEKTWQMSELESVKFQHASDQEFIILKVSGKTLKAEIEHGNWGRIRDLLPIEIAVKAGT</sequence>
<dbReference type="EMBL" id="JAENIL010000014">
    <property type="protein sequence ID" value="MBK1876980.1"/>
    <property type="molecule type" value="Genomic_DNA"/>
</dbReference>
<keyword evidence="1" id="KW-1133">Transmembrane helix</keyword>
<gene>
    <name evidence="2" type="ORF">JIN87_08880</name>
</gene>
<evidence type="ECO:0000313" key="2">
    <source>
        <dbReference type="EMBL" id="MBK1876980.1"/>
    </source>
</evidence>
<keyword evidence="3" id="KW-1185">Reference proteome</keyword>
<comment type="caution">
    <text evidence="2">The sequence shown here is derived from an EMBL/GenBank/DDBJ whole genome shotgun (WGS) entry which is preliminary data.</text>
</comment>
<reference evidence="2" key="1">
    <citation type="submission" date="2021-01" db="EMBL/GenBank/DDBJ databases">
        <title>Modified the classification status of verrucomicrobia.</title>
        <authorList>
            <person name="Feng X."/>
        </authorList>
    </citation>
    <scope>NUCLEOTIDE SEQUENCE</scope>
    <source>
        <strain evidence="2">KCTC 13126</strain>
    </source>
</reference>
<dbReference type="RefSeq" id="WP_200355197.1">
    <property type="nucleotide sequence ID" value="NZ_JAENIL010000014.1"/>
</dbReference>
<protein>
    <submittedName>
        <fullName evidence="2">Uncharacterized protein</fullName>
    </submittedName>
</protein>
<evidence type="ECO:0000256" key="1">
    <source>
        <dbReference type="SAM" id="Phobius"/>
    </source>
</evidence>
<proteinExistence type="predicted"/>
<evidence type="ECO:0000313" key="3">
    <source>
        <dbReference type="Proteomes" id="UP000617628"/>
    </source>
</evidence>
<name>A0A934VQJ9_9BACT</name>
<dbReference type="AlphaFoldDB" id="A0A934VQJ9"/>
<accession>A0A934VQJ9</accession>
<keyword evidence="1" id="KW-0472">Membrane</keyword>
<organism evidence="2 3">
    <name type="scientific">Pelagicoccus mobilis</name>
    <dbReference type="NCBI Taxonomy" id="415221"/>
    <lineage>
        <taxon>Bacteria</taxon>
        <taxon>Pseudomonadati</taxon>
        <taxon>Verrucomicrobiota</taxon>
        <taxon>Opitutia</taxon>
        <taxon>Puniceicoccales</taxon>
        <taxon>Pelagicoccaceae</taxon>
        <taxon>Pelagicoccus</taxon>
    </lineage>
</organism>
<dbReference type="Proteomes" id="UP000617628">
    <property type="component" value="Unassembled WGS sequence"/>
</dbReference>
<feature type="transmembrane region" description="Helical" evidence="1">
    <location>
        <begin position="12"/>
        <end position="38"/>
    </location>
</feature>